<evidence type="ECO:0000256" key="3">
    <source>
        <dbReference type="ARBA" id="ARBA00022475"/>
    </source>
</evidence>
<dbReference type="Pfam" id="PF13379">
    <property type="entry name" value="NMT1_2"/>
    <property type="match status" value="1"/>
</dbReference>
<protein>
    <submittedName>
        <fullName evidence="7">Bicarbonate transport ATP-binding protein CmpC</fullName>
        <ecNumber evidence="7">3.6.3.-</ecNumber>
    </submittedName>
    <submittedName>
        <fullName evidence="6">NitT/TauT family transport system ATP-binding protein</fullName>
    </submittedName>
</protein>
<dbReference type="GO" id="GO:0016787">
    <property type="term" value="F:hydrolase activity"/>
    <property type="evidence" value="ECO:0007669"/>
    <property type="project" value="UniProtKB-KW"/>
</dbReference>
<evidence type="ECO:0000256" key="1">
    <source>
        <dbReference type="ARBA" id="ARBA00004308"/>
    </source>
</evidence>
<evidence type="ECO:0000313" key="8">
    <source>
        <dbReference type="Proteomes" id="UP000193495"/>
    </source>
</evidence>
<reference evidence="7 8" key="1">
    <citation type="submission" date="2017-03" db="EMBL/GenBank/DDBJ databases">
        <authorList>
            <person name="Afonso C.L."/>
            <person name="Miller P.J."/>
            <person name="Scott M.A."/>
            <person name="Spackman E."/>
            <person name="Goraichik I."/>
            <person name="Dimitrov K.M."/>
            <person name="Suarez D.L."/>
            <person name="Swayne D.E."/>
        </authorList>
    </citation>
    <scope>NUCLEOTIDE SEQUENCE [LARGE SCALE GENOMIC DNA]</scope>
    <source>
        <strain evidence="7 8">CECT 8367</strain>
    </source>
</reference>
<gene>
    <name evidence="7" type="primary">cmpC_1</name>
    <name evidence="6" type="ORF">CLV79_103377</name>
    <name evidence="7" type="ORF">LOS8367_00021</name>
</gene>
<accession>A0A1X6Y608</accession>
<dbReference type="EMBL" id="PYGB01000003">
    <property type="protein sequence ID" value="PSK87326.1"/>
    <property type="molecule type" value="Genomic_DNA"/>
</dbReference>
<dbReference type="Proteomes" id="UP000193495">
    <property type="component" value="Unassembled WGS sequence"/>
</dbReference>
<reference evidence="6 9" key="2">
    <citation type="submission" date="2018-03" db="EMBL/GenBank/DDBJ databases">
        <title>Genomic Encyclopedia of Archaeal and Bacterial Type Strains, Phase II (KMG-II): from individual species to whole genera.</title>
        <authorList>
            <person name="Goeker M."/>
        </authorList>
    </citation>
    <scope>NUCLEOTIDE SEQUENCE [LARGE SCALE GENOMIC DNA]</scope>
    <source>
        <strain evidence="6 9">DSM 29956</strain>
    </source>
</reference>
<dbReference type="OrthoDB" id="570524at2"/>
<dbReference type="EMBL" id="FWFY01000001">
    <property type="protein sequence ID" value="SLN11944.1"/>
    <property type="molecule type" value="Genomic_DNA"/>
</dbReference>
<keyword evidence="7" id="KW-0067">ATP-binding</keyword>
<keyword evidence="9" id="KW-1185">Reference proteome</keyword>
<dbReference type="RefSeq" id="WP_085894416.1">
    <property type="nucleotide sequence ID" value="NZ_FWFY01000001.1"/>
</dbReference>
<evidence type="ECO:0000256" key="4">
    <source>
        <dbReference type="ARBA" id="ARBA00022519"/>
    </source>
</evidence>
<dbReference type="AlphaFoldDB" id="A0A1X6Y608"/>
<dbReference type="Gene3D" id="3.40.190.10">
    <property type="entry name" value="Periplasmic binding protein-like II"/>
    <property type="match status" value="2"/>
</dbReference>
<evidence type="ECO:0000256" key="2">
    <source>
        <dbReference type="ARBA" id="ARBA00022448"/>
    </source>
</evidence>
<sequence>MNLPVLSVGFTPLVDAAPVIVAREMGFARAEGVAITLHRAPSWSASRDMLAFGAVDAAHMLSAVPVATALGLGGAGAPIHALSVLSVNGNVIGVSRALASRMRGQGYGFDFRDARAAGTALLDAAGPGLRIGVPFPFSMHAELIRYWFAALPAAPEAGVEIRTVPPPLMAEAIGAGEIDAFCVGEPWGSIAVETGTGELLLPGCAIWDAAPEKVLAMRAGEAEPARFTPLIRALWRAGRWLAQPGSRTAAAEMLARPEYLDMPAEVVDRALSGRMTVSARGDARRVERLVAFDPDRAGFPWGDQAAWIGRRLARRAGLDLESAERAARGVFRGDLYCQMLAGTGAAMPSAESRDTAPGLQRGRFFDSRVFDTSRVE</sequence>
<dbReference type="PANTHER" id="PTHR30024:SF43">
    <property type="entry name" value="BLL4572 PROTEIN"/>
    <property type="match status" value="1"/>
</dbReference>
<evidence type="ECO:0000313" key="9">
    <source>
        <dbReference type="Proteomes" id="UP000240624"/>
    </source>
</evidence>
<keyword evidence="7" id="KW-0378">Hydrolase</keyword>
<comment type="subcellular location">
    <subcellularLocation>
        <location evidence="1">Endomembrane system</location>
    </subcellularLocation>
</comment>
<dbReference type="SUPFAM" id="SSF53850">
    <property type="entry name" value="Periplasmic binding protein-like II"/>
    <property type="match status" value="1"/>
</dbReference>
<dbReference type="CDD" id="cd13553">
    <property type="entry name" value="PBP2_NrtA_CpmA_like"/>
    <property type="match status" value="1"/>
</dbReference>
<keyword evidence="4" id="KW-0997">Cell inner membrane</keyword>
<dbReference type="PANTHER" id="PTHR30024">
    <property type="entry name" value="ALIPHATIC SULFONATES-BINDING PROTEIN-RELATED"/>
    <property type="match status" value="1"/>
</dbReference>
<dbReference type="InterPro" id="IPR044527">
    <property type="entry name" value="NrtA/CpmA_ABC-bd_dom"/>
</dbReference>
<organism evidence="7 8">
    <name type="scientific">Limimaricola soesokkakensis</name>
    <dbReference type="NCBI Taxonomy" id="1343159"/>
    <lineage>
        <taxon>Bacteria</taxon>
        <taxon>Pseudomonadati</taxon>
        <taxon>Pseudomonadota</taxon>
        <taxon>Alphaproteobacteria</taxon>
        <taxon>Rhodobacterales</taxon>
        <taxon>Paracoccaceae</taxon>
        <taxon>Limimaricola</taxon>
    </lineage>
</organism>
<dbReference type="EC" id="3.6.3.-" evidence="7"/>
<keyword evidence="7" id="KW-0547">Nucleotide-binding</keyword>
<keyword evidence="2" id="KW-0813">Transport</keyword>
<dbReference type="Proteomes" id="UP000240624">
    <property type="component" value="Unassembled WGS sequence"/>
</dbReference>
<evidence type="ECO:0000256" key="5">
    <source>
        <dbReference type="ARBA" id="ARBA00023136"/>
    </source>
</evidence>
<dbReference type="GO" id="GO:0012505">
    <property type="term" value="C:endomembrane system"/>
    <property type="evidence" value="ECO:0007669"/>
    <property type="project" value="UniProtKB-SubCell"/>
</dbReference>
<evidence type="ECO:0000313" key="6">
    <source>
        <dbReference type="EMBL" id="PSK87326.1"/>
    </source>
</evidence>
<proteinExistence type="predicted"/>
<evidence type="ECO:0000313" key="7">
    <source>
        <dbReference type="EMBL" id="SLN11944.1"/>
    </source>
</evidence>
<dbReference type="GO" id="GO:0005524">
    <property type="term" value="F:ATP binding"/>
    <property type="evidence" value="ECO:0007669"/>
    <property type="project" value="UniProtKB-KW"/>
</dbReference>
<keyword evidence="3" id="KW-1003">Cell membrane</keyword>
<name>A0A1X6Y608_9RHOB</name>
<keyword evidence="5" id="KW-0472">Membrane</keyword>